<sequence>MRPHAPAREMQSRRKTRGRRGWFSGFGALGKIGDLLQALLAVSEKDVAGKVAGDECFLTTIRPTGKLWGLGKVTGMKHGHKKLLARFYETESFMAVLRDVLDKFLPDDVHIRSNGRVRGKNDSPPLTIQLILTY</sequence>
<name>A0A438H9R7_VITVI</name>
<dbReference type="EMBL" id="QGNW01000257">
    <property type="protein sequence ID" value="RVW81067.1"/>
    <property type="molecule type" value="Genomic_DNA"/>
</dbReference>
<dbReference type="Proteomes" id="UP000288805">
    <property type="component" value="Unassembled WGS sequence"/>
</dbReference>
<accession>A0A438H9R7</accession>
<evidence type="ECO:0000313" key="1">
    <source>
        <dbReference type="EMBL" id="RVW81067.1"/>
    </source>
</evidence>
<organism evidence="1 2">
    <name type="scientific">Vitis vinifera</name>
    <name type="common">Grape</name>
    <dbReference type="NCBI Taxonomy" id="29760"/>
    <lineage>
        <taxon>Eukaryota</taxon>
        <taxon>Viridiplantae</taxon>
        <taxon>Streptophyta</taxon>
        <taxon>Embryophyta</taxon>
        <taxon>Tracheophyta</taxon>
        <taxon>Spermatophyta</taxon>
        <taxon>Magnoliopsida</taxon>
        <taxon>eudicotyledons</taxon>
        <taxon>Gunneridae</taxon>
        <taxon>Pentapetalae</taxon>
        <taxon>rosids</taxon>
        <taxon>Vitales</taxon>
        <taxon>Vitaceae</taxon>
        <taxon>Viteae</taxon>
        <taxon>Vitis</taxon>
    </lineage>
</organism>
<dbReference type="AlphaFoldDB" id="A0A438H9R7"/>
<protein>
    <submittedName>
        <fullName evidence="1">Uncharacterized protein</fullName>
    </submittedName>
</protein>
<gene>
    <name evidence="1" type="ORF">CK203_045417</name>
</gene>
<comment type="caution">
    <text evidence="1">The sequence shown here is derived from an EMBL/GenBank/DDBJ whole genome shotgun (WGS) entry which is preliminary data.</text>
</comment>
<evidence type="ECO:0000313" key="2">
    <source>
        <dbReference type="Proteomes" id="UP000288805"/>
    </source>
</evidence>
<reference evidence="1 2" key="1">
    <citation type="journal article" date="2018" name="PLoS Genet.">
        <title>Population sequencing reveals clonal diversity and ancestral inbreeding in the grapevine cultivar Chardonnay.</title>
        <authorList>
            <person name="Roach M.J."/>
            <person name="Johnson D.L."/>
            <person name="Bohlmann J."/>
            <person name="van Vuuren H.J."/>
            <person name="Jones S.J."/>
            <person name="Pretorius I.S."/>
            <person name="Schmidt S.A."/>
            <person name="Borneman A.R."/>
        </authorList>
    </citation>
    <scope>NUCLEOTIDE SEQUENCE [LARGE SCALE GENOMIC DNA]</scope>
    <source>
        <strain evidence="2">cv. Chardonnay</strain>
        <tissue evidence="1">Leaf</tissue>
    </source>
</reference>
<proteinExistence type="predicted"/>